<dbReference type="PANTHER" id="PTHR21039:SF0">
    <property type="entry name" value="HISTIDINOL-PHOSPHATASE"/>
    <property type="match status" value="1"/>
</dbReference>
<dbReference type="GO" id="GO:0000105">
    <property type="term" value="P:L-histidine biosynthetic process"/>
    <property type="evidence" value="ECO:0007669"/>
    <property type="project" value="UniProtKB-UniRule"/>
</dbReference>
<evidence type="ECO:0000256" key="5">
    <source>
        <dbReference type="ARBA" id="ARBA00022801"/>
    </source>
</evidence>
<protein>
    <recommendedName>
        <fullName evidence="3 8">Histidinol-phosphatase</fullName>
        <shortName evidence="8">HolPase</shortName>
        <ecNumber evidence="3 8">3.1.3.15</ecNumber>
    </recommendedName>
</protein>
<evidence type="ECO:0000256" key="4">
    <source>
        <dbReference type="ARBA" id="ARBA00022605"/>
    </source>
</evidence>
<evidence type="ECO:0000256" key="1">
    <source>
        <dbReference type="ARBA" id="ARBA00004970"/>
    </source>
</evidence>
<dbReference type="Gene3D" id="3.20.20.140">
    <property type="entry name" value="Metal-dependent hydrolases"/>
    <property type="match status" value="1"/>
</dbReference>
<dbReference type="InterPro" id="IPR016195">
    <property type="entry name" value="Pol/histidinol_Pase-like"/>
</dbReference>
<dbReference type="EMBL" id="SMKA01000362">
    <property type="protein sequence ID" value="TDC14798.1"/>
    <property type="molecule type" value="Genomic_DNA"/>
</dbReference>
<accession>A0A4R4NY39</accession>
<dbReference type="PANTHER" id="PTHR21039">
    <property type="entry name" value="HISTIDINOL PHOSPHATASE-RELATED"/>
    <property type="match status" value="1"/>
</dbReference>
<dbReference type="OrthoDB" id="6637113at2"/>
<dbReference type="UniPathway" id="UPA00031">
    <property type="reaction ID" value="UER00013"/>
</dbReference>
<evidence type="ECO:0000259" key="9">
    <source>
        <dbReference type="Pfam" id="PF02811"/>
    </source>
</evidence>
<comment type="catalytic activity">
    <reaction evidence="7 8">
        <text>L-histidinol phosphate + H2O = L-histidinol + phosphate</text>
        <dbReference type="Rhea" id="RHEA:14465"/>
        <dbReference type="ChEBI" id="CHEBI:15377"/>
        <dbReference type="ChEBI" id="CHEBI:43474"/>
        <dbReference type="ChEBI" id="CHEBI:57699"/>
        <dbReference type="ChEBI" id="CHEBI:57980"/>
        <dbReference type="EC" id="3.1.3.15"/>
    </reaction>
</comment>
<keyword evidence="5 8" id="KW-0378">Hydrolase</keyword>
<keyword evidence="6 8" id="KW-0368">Histidine biosynthesis</keyword>
<evidence type="ECO:0000256" key="8">
    <source>
        <dbReference type="RuleBase" id="RU366003"/>
    </source>
</evidence>
<reference evidence="10 11" key="1">
    <citation type="submission" date="2019-03" db="EMBL/GenBank/DDBJ databases">
        <title>Draft genome sequences of novel Actinobacteria.</title>
        <authorList>
            <person name="Sahin N."/>
            <person name="Ay H."/>
            <person name="Saygin H."/>
        </authorList>
    </citation>
    <scope>NUCLEOTIDE SEQUENCE [LARGE SCALE GENOMIC DNA]</scope>
    <source>
        <strain evidence="10 11">JCM 30547</strain>
    </source>
</reference>
<dbReference type="RefSeq" id="WP_132415233.1">
    <property type="nucleotide sequence ID" value="NZ_SMKA01000362.1"/>
</dbReference>
<dbReference type="InterPro" id="IPR010140">
    <property type="entry name" value="Histidinol_P_phosphatase_HisJ"/>
</dbReference>
<comment type="caution">
    <text evidence="10">The sequence shown here is derived from an EMBL/GenBank/DDBJ whole genome shotgun (WGS) entry which is preliminary data.</text>
</comment>
<keyword evidence="4 8" id="KW-0028">Amino-acid biosynthesis</keyword>
<evidence type="ECO:0000256" key="6">
    <source>
        <dbReference type="ARBA" id="ARBA00023102"/>
    </source>
</evidence>
<gene>
    <name evidence="10" type="ORF">E1261_41365</name>
</gene>
<name>A0A4R4NY39_9ACTN</name>
<dbReference type="GO" id="GO:0004401">
    <property type="term" value="F:histidinol-phosphatase activity"/>
    <property type="evidence" value="ECO:0007669"/>
    <property type="project" value="UniProtKB-UniRule"/>
</dbReference>
<evidence type="ECO:0000256" key="3">
    <source>
        <dbReference type="ARBA" id="ARBA00013085"/>
    </source>
</evidence>
<feature type="domain" description="PHP" evidence="9">
    <location>
        <begin position="5"/>
        <end position="213"/>
    </location>
</feature>
<dbReference type="GO" id="GO:0005737">
    <property type="term" value="C:cytoplasm"/>
    <property type="evidence" value="ECO:0007669"/>
    <property type="project" value="TreeGrafter"/>
</dbReference>
<evidence type="ECO:0000313" key="10">
    <source>
        <dbReference type="EMBL" id="TDC14798.1"/>
    </source>
</evidence>
<keyword evidence="11" id="KW-1185">Reference proteome</keyword>
<dbReference type="EC" id="3.1.3.15" evidence="3 8"/>
<proteinExistence type="inferred from homology"/>
<comment type="similarity">
    <text evidence="2 8">Belongs to the PHP hydrolase family. HisK subfamily.</text>
</comment>
<evidence type="ECO:0000313" key="11">
    <source>
        <dbReference type="Proteomes" id="UP000295075"/>
    </source>
</evidence>
<dbReference type="Pfam" id="PF02811">
    <property type="entry name" value="PHP"/>
    <property type="match status" value="1"/>
</dbReference>
<dbReference type="Proteomes" id="UP000295075">
    <property type="component" value="Unassembled WGS sequence"/>
</dbReference>
<evidence type="ECO:0000256" key="2">
    <source>
        <dbReference type="ARBA" id="ARBA00009152"/>
    </source>
</evidence>
<organism evidence="10 11">
    <name type="scientific">Kribbella albertanoniae</name>
    <dbReference type="NCBI Taxonomy" id="1266829"/>
    <lineage>
        <taxon>Bacteria</taxon>
        <taxon>Bacillati</taxon>
        <taxon>Actinomycetota</taxon>
        <taxon>Actinomycetes</taxon>
        <taxon>Propionibacteriales</taxon>
        <taxon>Kribbellaceae</taxon>
        <taxon>Kribbella</taxon>
    </lineage>
</organism>
<comment type="pathway">
    <text evidence="1 8">Amino-acid biosynthesis; L-histidine biosynthesis; L-histidine from 5-phospho-alpha-D-ribose 1-diphosphate: step 8/9.</text>
</comment>
<dbReference type="AlphaFoldDB" id="A0A4R4NY39"/>
<sequence length="274" mass="30513">MLPPDSHVHSQCSWDAPDGSMEATCARAVELGLPAIVFTDHADFTRWHVSPGTDLPAAWRHLVTHEVLTPPALDLPSYRIRLERCRQLFPSLRIRSGVELSDPHWHPGPVADLLRATEFDLVIAAVHSMRTPAGVGEVSLAYEYLPAADVIREYLAETLRMIERYDGFDVLAHIDYPARYWPGDPFDPTVFEDEYRTVLRALAGAGKALELNTKLPMDAEILRWWRAEGGRTITFASDAHSPSALAHGFPAAVALAEAAGFAPVRTPYDLWTRR</sequence>
<dbReference type="InterPro" id="IPR004013">
    <property type="entry name" value="PHP_dom"/>
</dbReference>
<evidence type="ECO:0000256" key="7">
    <source>
        <dbReference type="ARBA" id="ARBA00049158"/>
    </source>
</evidence>
<dbReference type="SUPFAM" id="SSF89550">
    <property type="entry name" value="PHP domain-like"/>
    <property type="match status" value="1"/>
</dbReference>